<dbReference type="STRING" id="551995.SAMN05192574_11215"/>
<dbReference type="Proteomes" id="UP000198942">
    <property type="component" value="Unassembled WGS sequence"/>
</dbReference>
<keyword evidence="1" id="KW-0472">Membrane</keyword>
<accession>A0A1H8S814</accession>
<sequence length="142" mass="16091">MLRTIHVTKIFKYLSILLFLTALIFPCFDTTAEEGEEGEGAAILLSGFFGFFSSAVGWSWLANPALWVSWGYFTKKPRQSFLASAIAVLFALSFLFFKSIMINEAGGTSTIIKYRIGYWLWLGSSLVMLIGNIYLKYRNNRE</sequence>
<dbReference type="EMBL" id="FOCL01000012">
    <property type="protein sequence ID" value="SEO74524.1"/>
    <property type="molecule type" value="Genomic_DNA"/>
</dbReference>
<evidence type="ECO:0000313" key="2">
    <source>
        <dbReference type="EMBL" id="SEO74524.1"/>
    </source>
</evidence>
<gene>
    <name evidence="2" type="ORF">SAMN05192574_11215</name>
</gene>
<feature type="transmembrane region" description="Helical" evidence="1">
    <location>
        <begin position="81"/>
        <end position="101"/>
    </location>
</feature>
<dbReference type="AlphaFoldDB" id="A0A1H8S814"/>
<keyword evidence="1" id="KW-1133">Transmembrane helix</keyword>
<proteinExistence type="predicted"/>
<evidence type="ECO:0000313" key="3">
    <source>
        <dbReference type="Proteomes" id="UP000198942"/>
    </source>
</evidence>
<organism evidence="2 3">
    <name type="scientific">Mucilaginibacter gossypiicola</name>
    <dbReference type="NCBI Taxonomy" id="551995"/>
    <lineage>
        <taxon>Bacteria</taxon>
        <taxon>Pseudomonadati</taxon>
        <taxon>Bacteroidota</taxon>
        <taxon>Sphingobacteriia</taxon>
        <taxon>Sphingobacteriales</taxon>
        <taxon>Sphingobacteriaceae</taxon>
        <taxon>Mucilaginibacter</taxon>
    </lineage>
</organism>
<evidence type="ECO:0000256" key="1">
    <source>
        <dbReference type="SAM" id="Phobius"/>
    </source>
</evidence>
<name>A0A1H8S814_9SPHI</name>
<feature type="transmembrane region" description="Helical" evidence="1">
    <location>
        <begin position="116"/>
        <end position="135"/>
    </location>
</feature>
<feature type="transmembrane region" description="Helical" evidence="1">
    <location>
        <begin position="42"/>
        <end position="61"/>
    </location>
</feature>
<keyword evidence="1" id="KW-0812">Transmembrane</keyword>
<dbReference type="RefSeq" id="WP_091218400.1">
    <property type="nucleotide sequence ID" value="NZ_FOCL01000012.1"/>
</dbReference>
<protein>
    <recommendedName>
        <fullName evidence="4">Transmembrane protein</fullName>
    </recommendedName>
</protein>
<reference evidence="3" key="1">
    <citation type="submission" date="2016-10" db="EMBL/GenBank/DDBJ databases">
        <authorList>
            <person name="Varghese N."/>
            <person name="Submissions S."/>
        </authorList>
    </citation>
    <scope>NUCLEOTIDE SEQUENCE [LARGE SCALE GENOMIC DNA]</scope>
    <source>
        <strain evidence="3">Gh-48</strain>
    </source>
</reference>
<keyword evidence="3" id="KW-1185">Reference proteome</keyword>
<evidence type="ECO:0008006" key="4">
    <source>
        <dbReference type="Google" id="ProtNLM"/>
    </source>
</evidence>
<dbReference type="OrthoDB" id="1272872at2"/>